<evidence type="ECO:0000259" key="3">
    <source>
        <dbReference type="SMART" id="SM00093"/>
    </source>
</evidence>
<sequence>MRCHWLLLGAVLLLSAIDVTSSYKVWKLARANGNFAFCLYRKVINGAAGENVFFSPFSISTALSMTYAGARGKTAYEMCLVLGFCQLKSTVHATFGATLGSLNSPKTQYILEIANRLFVQENFPIRKSFLQLTASHYSAGADDVDFADSVVAAKVINDWVAEKTHDKITEIVKPIDVLGALLVLANAIYFKAEWLCPFNPDDTRQTLFYPTNSPPALVHMMRQTAKFNYTYDRRLRCQILELPYKGCKVSMYILLPRSKDGLASLESKLTFNVIVSALAKLRAKRLSVGIPKFGIDAGLKLNSILKSMGMKRMFETLDFSGITPGGGLSVSDVLHKAFVKVDEEGTEAAAATIVITKSLSVVKRQFLADHPFLFLIRDRTTGSILFLGRLTKPLVSYE</sequence>
<dbReference type="PROSITE" id="PS00284">
    <property type="entry name" value="SERPIN"/>
    <property type="match status" value="1"/>
</dbReference>
<comment type="similarity">
    <text evidence="1">Belongs to the serpin family.</text>
</comment>
<dbReference type="InterPro" id="IPR042185">
    <property type="entry name" value="Serpin_sf_2"/>
</dbReference>
<feature type="signal peptide" evidence="2">
    <location>
        <begin position="1"/>
        <end position="22"/>
    </location>
</feature>
<keyword evidence="2" id="KW-0732">Signal</keyword>
<accession>A0AAD9P7F8</accession>
<evidence type="ECO:0000313" key="4">
    <source>
        <dbReference type="EMBL" id="KAK2189554.1"/>
    </source>
</evidence>
<name>A0AAD9P7F8_RIDPI</name>
<dbReference type="Gene3D" id="3.30.497.10">
    <property type="entry name" value="Antithrombin, subunit I, domain 2"/>
    <property type="match status" value="1"/>
</dbReference>
<feature type="chain" id="PRO_5042020924" description="Serpin domain-containing protein" evidence="2">
    <location>
        <begin position="23"/>
        <end position="398"/>
    </location>
</feature>
<comment type="caution">
    <text evidence="4">The sequence shown here is derived from an EMBL/GenBank/DDBJ whole genome shotgun (WGS) entry which is preliminary data.</text>
</comment>
<dbReference type="AlphaFoldDB" id="A0AAD9P7F8"/>
<evidence type="ECO:0000256" key="2">
    <source>
        <dbReference type="SAM" id="SignalP"/>
    </source>
</evidence>
<dbReference type="GO" id="GO:0004867">
    <property type="term" value="F:serine-type endopeptidase inhibitor activity"/>
    <property type="evidence" value="ECO:0007669"/>
    <property type="project" value="InterPro"/>
</dbReference>
<dbReference type="FunFam" id="3.30.497.10:FF:000001">
    <property type="entry name" value="Serine protease inhibitor"/>
    <property type="match status" value="1"/>
</dbReference>
<protein>
    <recommendedName>
        <fullName evidence="3">Serpin domain-containing protein</fullName>
    </recommendedName>
</protein>
<dbReference type="EMBL" id="JAODUO010000103">
    <property type="protein sequence ID" value="KAK2189554.1"/>
    <property type="molecule type" value="Genomic_DNA"/>
</dbReference>
<dbReference type="PANTHER" id="PTHR11461:SF342">
    <property type="entry name" value="SERINE PROTEASE INHIBITOR 28DC"/>
    <property type="match status" value="1"/>
</dbReference>
<dbReference type="SMART" id="SM00093">
    <property type="entry name" value="SERPIN"/>
    <property type="match status" value="1"/>
</dbReference>
<dbReference type="InterPro" id="IPR036186">
    <property type="entry name" value="Serpin_sf"/>
</dbReference>
<dbReference type="CDD" id="cd19590">
    <property type="entry name" value="serpin_thermopin-like"/>
    <property type="match status" value="1"/>
</dbReference>
<feature type="domain" description="Serpin" evidence="3">
    <location>
        <begin position="37"/>
        <end position="393"/>
    </location>
</feature>
<keyword evidence="5" id="KW-1185">Reference proteome</keyword>
<dbReference type="SUPFAM" id="SSF56574">
    <property type="entry name" value="Serpins"/>
    <property type="match status" value="1"/>
</dbReference>
<evidence type="ECO:0000256" key="1">
    <source>
        <dbReference type="RuleBase" id="RU000411"/>
    </source>
</evidence>
<dbReference type="InterPro" id="IPR042178">
    <property type="entry name" value="Serpin_sf_1"/>
</dbReference>
<evidence type="ECO:0000313" key="5">
    <source>
        <dbReference type="Proteomes" id="UP001209878"/>
    </source>
</evidence>
<proteinExistence type="inferred from homology"/>
<reference evidence="4" key="1">
    <citation type="journal article" date="2023" name="Mol. Biol. Evol.">
        <title>Third-Generation Sequencing Reveals the Adaptive Role of the Epigenome in Three Deep-Sea Polychaetes.</title>
        <authorList>
            <person name="Perez M."/>
            <person name="Aroh O."/>
            <person name="Sun Y."/>
            <person name="Lan Y."/>
            <person name="Juniper S.K."/>
            <person name="Young C.R."/>
            <person name="Angers B."/>
            <person name="Qian P.Y."/>
        </authorList>
    </citation>
    <scope>NUCLEOTIDE SEQUENCE</scope>
    <source>
        <strain evidence="4">R07B-5</strain>
    </source>
</reference>
<dbReference type="PANTHER" id="PTHR11461">
    <property type="entry name" value="SERINE PROTEASE INHIBITOR, SERPIN"/>
    <property type="match status" value="1"/>
</dbReference>
<dbReference type="InterPro" id="IPR023795">
    <property type="entry name" value="Serpin_CS"/>
</dbReference>
<dbReference type="GO" id="GO:0005615">
    <property type="term" value="C:extracellular space"/>
    <property type="evidence" value="ECO:0007669"/>
    <property type="project" value="InterPro"/>
</dbReference>
<dbReference type="Pfam" id="PF00079">
    <property type="entry name" value="Serpin"/>
    <property type="match status" value="1"/>
</dbReference>
<dbReference type="InterPro" id="IPR000215">
    <property type="entry name" value="Serpin_fam"/>
</dbReference>
<organism evidence="4 5">
    <name type="scientific">Ridgeia piscesae</name>
    <name type="common">Tubeworm</name>
    <dbReference type="NCBI Taxonomy" id="27915"/>
    <lineage>
        <taxon>Eukaryota</taxon>
        <taxon>Metazoa</taxon>
        <taxon>Spiralia</taxon>
        <taxon>Lophotrochozoa</taxon>
        <taxon>Annelida</taxon>
        <taxon>Polychaeta</taxon>
        <taxon>Sedentaria</taxon>
        <taxon>Canalipalpata</taxon>
        <taxon>Sabellida</taxon>
        <taxon>Siboglinidae</taxon>
        <taxon>Ridgeia</taxon>
    </lineage>
</organism>
<gene>
    <name evidence="4" type="ORF">NP493_103g06075</name>
</gene>
<dbReference type="InterPro" id="IPR023796">
    <property type="entry name" value="Serpin_dom"/>
</dbReference>
<dbReference type="Gene3D" id="2.30.39.10">
    <property type="entry name" value="Alpha-1-antitrypsin, domain 1"/>
    <property type="match status" value="1"/>
</dbReference>
<dbReference type="Proteomes" id="UP001209878">
    <property type="component" value="Unassembled WGS sequence"/>
</dbReference>